<keyword evidence="3" id="KW-1185">Reference proteome</keyword>
<feature type="compositionally biased region" description="Basic and acidic residues" evidence="1">
    <location>
        <begin position="1"/>
        <end position="18"/>
    </location>
</feature>
<sequence>MLCRGEHDYGSAPPKDHCPPGAMDTHPDQRKQTPFDIPELFTQILEELPPRELLKATGINRAARELVHTTSALHRALGQVPDPQSDFWVPLLGSLDDTRARRCGIDVKILPLVPYDFPTPDQMCGLKAKLQFGRTSERSVGLSGHLPKAAGQSRSILICQPPVFEVIVTLRCAPYRGLGLSKEQIARRTKGRQYKSRACVVQSKTGVTIGDLADAASTLERSHMAQMDYPMDCAHMNSDTTCPADVLPWFNVSFKLRLTKANALVRKYAEAMESSVMKGTDWLRNLLMYKLEMMEGLSRGEDPVTFEEWKADRIG</sequence>
<evidence type="ECO:0000313" key="2">
    <source>
        <dbReference type="EMBL" id="KAK5174486.1"/>
    </source>
</evidence>
<comment type="caution">
    <text evidence="2">The sequence shown here is derived from an EMBL/GenBank/DDBJ whole genome shotgun (WGS) entry which is preliminary data.</text>
</comment>
<dbReference type="EMBL" id="JAVRRT010000002">
    <property type="protein sequence ID" value="KAK5174486.1"/>
    <property type="molecule type" value="Genomic_DNA"/>
</dbReference>
<feature type="region of interest" description="Disordered" evidence="1">
    <location>
        <begin position="1"/>
        <end position="32"/>
    </location>
</feature>
<evidence type="ECO:0000256" key="1">
    <source>
        <dbReference type="SAM" id="MobiDB-lite"/>
    </source>
</evidence>
<proteinExistence type="predicted"/>
<evidence type="ECO:0000313" key="3">
    <source>
        <dbReference type="Proteomes" id="UP001337655"/>
    </source>
</evidence>
<gene>
    <name evidence="2" type="ORF">LTR77_001566</name>
</gene>
<organism evidence="2 3">
    <name type="scientific">Saxophila tyrrhenica</name>
    <dbReference type="NCBI Taxonomy" id="1690608"/>
    <lineage>
        <taxon>Eukaryota</taxon>
        <taxon>Fungi</taxon>
        <taxon>Dikarya</taxon>
        <taxon>Ascomycota</taxon>
        <taxon>Pezizomycotina</taxon>
        <taxon>Dothideomycetes</taxon>
        <taxon>Dothideomycetidae</taxon>
        <taxon>Mycosphaerellales</taxon>
        <taxon>Extremaceae</taxon>
        <taxon>Saxophila</taxon>
    </lineage>
</organism>
<name>A0AAV9PNL1_9PEZI</name>
<evidence type="ECO:0008006" key="4">
    <source>
        <dbReference type="Google" id="ProtNLM"/>
    </source>
</evidence>
<dbReference type="Proteomes" id="UP001337655">
    <property type="component" value="Unassembled WGS sequence"/>
</dbReference>
<accession>A0AAV9PNL1</accession>
<dbReference type="AlphaFoldDB" id="A0AAV9PNL1"/>
<protein>
    <recommendedName>
        <fullName evidence="4">F-box domain-containing protein</fullName>
    </recommendedName>
</protein>
<dbReference type="GeneID" id="89922914"/>
<dbReference type="RefSeq" id="XP_064663155.1">
    <property type="nucleotide sequence ID" value="XM_064798828.1"/>
</dbReference>
<reference evidence="2 3" key="1">
    <citation type="submission" date="2023-08" db="EMBL/GenBank/DDBJ databases">
        <title>Black Yeasts Isolated from many extreme environments.</title>
        <authorList>
            <person name="Coleine C."/>
            <person name="Stajich J.E."/>
            <person name="Selbmann L."/>
        </authorList>
    </citation>
    <scope>NUCLEOTIDE SEQUENCE [LARGE SCALE GENOMIC DNA]</scope>
    <source>
        <strain evidence="2 3">CCFEE 5935</strain>
    </source>
</reference>